<reference evidence="2 3" key="1">
    <citation type="submission" date="2020-07" db="EMBL/GenBank/DDBJ databases">
        <title>Sequencing the genomes of 1000 actinobacteria strains.</title>
        <authorList>
            <person name="Klenk H.-P."/>
        </authorList>
    </citation>
    <scope>NUCLEOTIDE SEQUENCE [LARGE SCALE GENOMIC DNA]</scope>
    <source>
        <strain evidence="2 3">DSM 22083</strain>
    </source>
</reference>
<keyword evidence="3" id="KW-1185">Reference proteome</keyword>
<name>A0A7Y9ICB1_9ACTN</name>
<gene>
    <name evidence="2" type="ORF">BKA15_005300</name>
</gene>
<dbReference type="RefSeq" id="WP_179755899.1">
    <property type="nucleotide sequence ID" value="NZ_JACCBU010000001.1"/>
</dbReference>
<evidence type="ECO:0000259" key="1">
    <source>
        <dbReference type="SMART" id="SM00860"/>
    </source>
</evidence>
<dbReference type="EMBL" id="JACCBU010000001">
    <property type="protein sequence ID" value="NYE73971.1"/>
    <property type="molecule type" value="Genomic_DNA"/>
</dbReference>
<sequence>MRLAIEPEAPASEEQIAAVETELGVRLPVPYRNWLKQTNGCLVGEYTRVPGVGEGTFSEIDAVEALPSINRSSLNDLIPDDFLQLTISFGGSLAIKINGDDQGSVWWASSWKAEVDGILDEPSREIMFRLADDWDAFLALDFPEPKVMS</sequence>
<accession>A0A7Y9ICB1</accession>
<organism evidence="2 3">
    <name type="scientific">Microlunatus parietis</name>
    <dbReference type="NCBI Taxonomy" id="682979"/>
    <lineage>
        <taxon>Bacteria</taxon>
        <taxon>Bacillati</taxon>
        <taxon>Actinomycetota</taxon>
        <taxon>Actinomycetes</taxon>
        <taxon>Propionibacteriales</taxon>
        <taxon>Propionibacteriaceae</taxon>
        <taxon>Microlunatus</taxon>
    </lineage>
</organism>
<dbReference type="SUPFAM" id="SSF160631">
    <property type="entry name" value="SMI1/KNR4-like"/>
    <property type="match status" value="1"/>
</dbReference>
<dbReference type="Pfam" id="PF09346">
    <property type="entry name" value="SMI1_KNR4"/>
    <property type="match status" value="1"/>
</dbReference>
<dbReference type="InterPro" id="IPR018958">
    <property type="entry name" value="Knr4/Smi1-like_dom"/>
</dbReference>
<dbReference type="SMART" id="SM00860">
    <property type="entry name" value="SMI1_KNR4"/>
    <property type="match status" value="1"/>
</dbReference>
<feature type="domain" description="Knr4/Smi1-like" evidence="1">
    <location>
        <begin position="10"/>
        <end position="140"/>
    </location>
</feature>
<dbReference type="AlphaFoldDB" id="A0A7Y9ICB1"/>
<dbReference type="InterPro" id="IPR037883">
    <property type="entry name" value="Knr4/Smi1-like_sf"/>
</dbReference>
<protein>
    <submittedName>
        <fullName evidence="2">Cell wall assembly regulator SMI1</fullName>
    </submittedName>
</protein>
<evidence type="ECO:0000313" key="2">
    <source>
        <dbReference type="EMBL" id="NYE73971.1"/>
    </source>
</evidence>
<dbReference type="Proteomes" id="UP000569914">
    <property type="component" value="Unassembled WGS sequence"/>
</dbReference>
<comment type="caution">
    <text evidence="2">The sequence shown here is derived from an EMBL/GenBank/DDBJ whole genome shotgun (WGS) entry which is preliminary data.</text>
</comment>
<evidence type="ECO:0000313" key="3">
    <source>
        <dbReference type="Proteomes" id="UP000569914"/>
    </source>
</evidence>
<dbReference type="Gene3D" id="3.40.1580.10">
    <property type="entry name" value="SMI1/KNR4-like"/>
    <property type="match status" value="1"/>
</dbReference>
<proteinExistence type="predicted"/>